<keyword evidence="2" id="KW-0808">Transferase</keyword>
<keyword evidence="3" id="KW-0949">S-adenosyl-L-methionine</keyword>
<dbReference type="Proteomes" id="UP000237271">
    <property type="component" value="Unassembled WGS sequence"/>
</dbReference>
<sequence>MQGKFLSFLVQTTAAQRVLEIGCFTGYSALCLANGLSPDGSLITCDIDMDTMAFAQKFFCQSSRADQITAVNQDGLEFLKSLSTRPEPFDLIFVDANKRKYREYYDLILEHQLLHPSGLLVFDNTLFRGRVAAYANGLASNKERIARALAEFNTYVMQDPRTSQVVLPLWDGLTLLLRLLCSTQRAASEEDGFVAHCEHVAGPDTGLFDGAGGGGGGERDDGNETEELHGTELLGGAG</sequence>
<gene>
    <name evidence="6" type="ORF">PHPALM_4754</name>
</gene>
<dbReference type="GO" id="GO:0008757">
    <property type="term" value="F:S-adenosylmethionine-dependent methyltransferase activity"/>
    <property type="evidence" value="ECO:0007669"/>
    <property type="project" value="TreeGrafter"/>
</dbReference>
<evidence type="ECO:0000313" key="7">
    <source>
        <dbReference type="Proteomes" id="UP000237271"/>
    </source>
</evidence>
<keyword evidence="7" id="KW-1185">Reference proteome</keyword>
<dbReference type="Gene3D" id="3.40.50.150">
    <property type="entry name" value="Vaccinia Virus protein VP39"/>
    <property type="match status" value="1"/>
</dbReference>
<dbReference type="InterPro" id="IPR029063">
    <property type="entry name" value="SAM-dependent_MTases_sf"/>
</dbReference>
<organism evidence="6 7">
    <name type="scientific">Phytophthora palmivora</name>
    <dbReference type="NCBI Taxonomy" id="4796"/>
    <lineage>
        <taxon>Eukaryota</taxon>
        <taxon>Sar</taxon>
        <taxon>Stramenopiles</taxon>
        <taxon>Oomycota</taxon>
        <taxon>Peronosporomycetes</taxon>
        <taxon>Peronosporales</taxon>
        <taxon>Peronosporaceae</taxon>
        <taxon>Phytophthora</taxon>
    </lineage>
</organism>
<dbReference type="OrthoDB" id="10251242at2759"/>
<accession>A0A2P4YJ22</accession>
<reference evidence="6 7" key="1">
    <citation type="journal article" date="2017" name="Genome Biol. Evol.">
        <title>Phytophthora megakarya and P. palmivora, closely related causal agents of cacao black pod rot, underwent increases in genome sizes and gene numbers by different mechanisms.</title>
        <authorList>
            <person name="Ali S.S."/>
            <person name="Shao J."/>
            <person name="Lary D.J."/>
            <person name="Kronmiller B."/>
            <person name="Shen D."/>
            <person name="Strem M.D."/>
            <person name="Amoako-Attah I."/>
            <person name="Akrofi A.Y."/>
            <person name="Begoude B.A."/>
            <person name="Ten Hoopen G.M."/>
            <person name="Coulibaly K."/>
            <person name="Kebe B.I."/>
            <person name="Melnick R.L."/>
            <person name="Guiltinan M.J."/>
            <person name="Tyler B.M."/>
            <person name="Meinhardt L.W."/>
            <person name="Bailey B.A."/>
        </authorList>
    </citation>
    <scope>NUCLEOTIDE SEQUENCE [LARGE SCALE GENOMIC DNA]</scope>
    <source>
        <strain evidence="7">sbr112.9</strain>
    </source>
</reference>
<name>A0A2P4YJ22_9STRA</name>
<dbReference type="InterPro" id="IPR002935">
    <property type="entry name" value="SAM_O-MeTrfase"/>
</dbReference>
<dbReference type="PANTHER" id="PTHR10509">
    <property type="entry name" value="O-METHYLTRANSFERASE-RELATED"/>
    <property type="match status" value="1"/>
</dbReference>
<comment type="similarity">
    <text evidence="4">Belongs to the class I-like SAM-binding methyltransferase superfamily. Cation-dependent O-methyltransferase family.</text>
</comment>
<keyword evidence="1" id="KW-0489">Methyltransferase</keyword>
<dbReference type="AlphaFoldDB" id="A0A2P4YJ22"/>
<dbReference type="InterPro" id="IPR050362">
    <property type="entry name" value="Cation-dep_OMT"/>
</dbReference>
<evidence type="ECO:0000256" key="3">
    <source>
        <dbReference type="ARBA" id="ARBA00022691"/>
    </source>
</evidence>
<feature type="compositionally biased region" description="Basic and acidic residues" evidence="5">
    <location>
        <begin position="217"/>
        <end position="230"/>
    </location>
</feature>
<dbReference type="PANTHER" id="PTHR10509:SF14">
    <property type="entry name" value="CAFFEOYL-COA O-METHYLTRANSFERASE 3-RELATED"/>
    <property type="match status" value="1"/>
</dbReference>
<dbReference type="Pfam" id="PF01596">
    <property type="entry name" value="Methyltransf_3"/>
    <property type="match status" value="1"/>
</dbReference>
<dbReference type="GO" id="GO:0008171">
    <property type="term" value="F:O-methyltransferase activity"/>
    <property type="evidence" value="ECO:0007669"/>
    <property type="project" value="InterPro"/>
</dbReference>
<evidence type="ECO:0000256" key="5">
    <source>
        <dbReference type="SAM" id="MobiDB-lite"/>
    </source>
</evidence>
<evidence type="ECO:0000256" key="2">
    <source>
        <dbReference type="ARBA" id="ARBA00022679"/>
    </source>
</evidence>
<evidence type="ECO:0000256" key="4">
    <source>
        <dbReference type="ARBA" id="ARBA00023453"/>
    </source>
</evidence>
<dbReference type="CDD" id="cd02440">
    <property type="entry name" value="AdoMet_MTases"/>
    <property type="match status" value="1"/>
</dbReference>
<evidence type="ECO:0000313" key="6">
    <source>
        <dbReference type="EMBL" id="POM77800.1"/>
    </source>
</evidence>
<protein>
    <submittedName>
        <fullName evidence="6">O-methyltransferase</fullName>
    </submittedName>
</protein>
<dbReference type="GO" id="GO:0032259">
    <property type="term" value="P:methylation"/>
    <property type="evidence" value="ECO:0007669"/>
    <property type="project" value="UniProtKB-KW"/>
</dbReference>
<evidence type="ECO:0000256" key="1">
    <source>
        <dbReference type="ARBA" id="ARBA00022603"/>
    </source>
</evidence>
<feature type="region of interest" description="Disordered" evidence="5">
    <location>
        <begin position="207"/>
        <end position="238"/>
    </location>
</feature>
<dbReference type="EMBL" id="NCKW01002323">
    <property type="protein sequence ID" value="POM77800.1"/>
    <property type="molecule type" value="Genomic_DNA"/>
</dbReference>
<dbReference type="SUPFAM" id="SSF53335">
    <property type="entry name" value="S-adenosyl-L-methionine-dependent methyltransferases"/>
    <property type="match status" value="1"/>
</dbReference>
<comment type="caution">
    <text evidence="6">The sequence shown here is derived from an EMBL/GenBank/DDBJ whole genome shotgun (WGS) entry which is preliminary data.</text>
</comment>
<proteinExistence type="inferred from homology"/>
<dbReference type="PROSITE" id="PS51682">
    <property type="entry name" value="SAM_OMT_I"/>
    <property type="match status" value="1"/>
</dbReference>